<feature type="transmembrane region" description="Helical" evidence="6">
    <location>
        <begin position="37"/>
        <end position="57"/>
    </location>
</feature>
<dbReference type="Proteomes" id="UP000612362">
    <property type="component" value="Unassembled WGS sequence"/>
</dbReference>
<feature type="transmembrane region" description="Helical" evidence="6">
    <location>
        <begin position="94"/>
        <end position="115"/>
    </location>
</feature>
<evidence type="ECO:0000256" key="3">
    <source>
        <dbReference type="ARBA" id="ARBA00022692"/>
    </source>
</evidence>
<evidence type="ECO:0000313" key="7">
    <source>
        <dbReference type="EMBL" id="GHO45336.1"/>
    </source>
</evidence>
<protein>
    <submittedName>
        <fullName evidence="7">MFS transporter</fullName>
    </submittedName>
</protein>
<dbReference type="RefSeq" id="WP_220194678.1">
    <property type="nucleotide sequence ID" value="NZ_BNJF01000001.1"/>
</dbReference>
<dbReference type="InterPro" id="IPR036259">
    <property type="entry name" value="MFS_trans_sf"/>
</dbReference>
<sequence length="423" mass="45909">MGTTLDEKFKKLSMPRRLLKQIGLSRQFSLLWTGQTISTFGSMITGTSMGLIAVLVLHALPFHLGILAFLEAVPVLVFGPLAGLIVDRVPRRPVLILVDIGRALLLALIPLAAWLGLLRIDLLYIVILLTATLSVFFVVAYQSFLPHLLPPEQILEGNSRLGLSDALAESVGPTLAGALITLIGAPVAIALDALSFLVSALSLGLMRVPEPERMRRMTSRRPWGDFLEGIEVIWREPVLRASALGGMLHNFCGGTFAALYTLFVVRELGITPLGLGLAISLGGCGAILGTMLTPWFVRRWGSGRVLIAGILLHACISIWTPWITGASWFVLAFLCASQFVGDIGYQAYALNMLSLRQRLVEERLQGRVHACMHVLNNGIAPLGALLAGALAQFIGVRLTLMLGIVGMLLATLCFLRRAIWRLR</sequence>
<dbReference type="PANTHER" id="PTHR23513">
    <property type="entry name" value="INTEGRAL MEMBRANE EFFLUX PROTEIN-RELATED"/>
    <property type="match status" value="1"/>
</dbReference>
<evidence type="ECO:0000313" key="8">
    <source>
        <dbReference type="Proteomes" id="UP000612362"/>
    </source>
</evidence>
<dbReference type="Gene3D" id="1.20.1250.20">
    <property type="entry name" value="MFS general substrate transporter like domains"/>
    <property type="match status" value="1"/>
</dbReference>
<feature type="transmembrane region" description="Helical" evidence="6">
    <location>
        <begin position="122"/>
        <end position="141"/>
    </location>
</feature>
<name>A0A8J3HY45_9CHLR</name>
<dbReference type="SUPFAM" id="SSF103473">
    <property type="entry name" value="MFS general substrate transporter"/>
    <property type="match status" value="1"/>
</dbReference>
<keyword evidence="3 6" id="KW-0812">Transmembrane</keyword>
<evidence type="ECO:0000256" key="5">
    <source>
        <dbReference type="ARBA" id="ARBA00023136"/>
    </source>
</evidence>
<dbReference type="CDD" id="cd06173">
    <property type="entry name" value="MFS_MefA_like"/>
    <property type="match status" value="1"/>
</dbReference>
<comment type="caution">
    <text evidence="7">The sequence shown here is derived from an EMBL/GenBank/DDBJ whole genome shotgun (WGS) entry which is preliminary data.</text>
</comment>
<dbReference type="AlphaFoldDB" id="A0A8J3HY45"/>
<reference evidence="7" key="1">
    <citation type="submission" date="2020-10" db="EMBL/GenBank/DDBJ databases">
        <title>Taxonomic study of unclassified bacteria belonging to the class Ktedonobacteria.</title>
        <authorList>
            <person name="Yabe S."/>
            <person name="Wang C.M."/>
            <person name="Zheng Y."/>
            <person name="Sakai Y."/>
            <person name="Cavaletti L."/>
            <person name="Monciardini P."/>
            <person name="Donadio S."/>
        </authorList>
    </citation>
    <scope>NUCLEOTIDE SEQUENCE</scope>
    <source>
        <strain evidence="7">SOSP1-1</strain>
    </source>
</reference>
<evidence type="ECO:0000256" key="6">
    <source>
        <dbReference type="SAM" id="Phobius"/>
    </source>
</evidence>
<accession>A0A8J3HY45</accession>
<keyword evidence="8" id="KW-1185">Reference proteome</keyword>
<feature type="transmembrane region" description="Helical" evidence="6">
    <location>
        <begin position="64"/>
        <end position="82"/>
    </location>
</feature>
<keyword evidence="5 6" id="KW-0472">Membrane</keyword>
<organism evidence="7 8">
    <name type="scientific">Ktedonospora formicarum</name>
    <dbReference type="NCBI Taxonomy" id="2778364"/>
    <lineage>
        <taxon>Bacteria</taxon>
        <taxon>Bacillati</taxon>
        <taxon>Chloroflexota</taxon>
        <taxon>Ktedonobacteria</taxon>
        <taxon>Ktedonobacterales</taxon>
        <taxon>Ktedonobacteraceae</taxon>
        <taxon>Ktedonospora</taxon>
    </lineage>
</organism>
<evidence type="ECO:0000256" key="2">
    <source>
        <dbReference type="ARBA" id="ARBA00022475"/>
    </source>
</evidence>
<dbReference type="EMBL" id="BNJF01000001">
    <property type="protein sequence ID" value="GHO45336.1"/>
    <property type="molecule type" value="Genomic_DNA"/>
</dbReference>
<dbReference type="GO" id="GO:0005886">
    <property type="term" value="C:plasma membrane"/>
    <property type="evidence" value="ECO:0007669"/>
    <property type="project" value="UniProtKB-SubCell"/>
</dbReference>
<dbReference type="PANTHER" id="PTHR23513:SF6">
    <property type="entry name" value="MAJOR FACILITATOR SUPERFAMILY ASSOCIATED DOMAIN-CONTAINING PROTEIN"/>
    <property type="match status" value="1"/>
</dbReference>
<evidence type="ECO:0000256" key="1">
    <source>
        <dbReference type="ARBA" id="ARBA00004651"/>
    </source>
</evidence>
<dbReference type="Pfam" id="PF07690">
    <property type="entry name" value="MFS_1"/>
    <property type="match status" value="1"/>
</dbReference>
<feature type="transmembrane region" description="Helical" evidence="6">
    <location>
        <begin position="275"/>
        <end position="297"/>
    </location>
</feature>
<keyword evidence="2" id="KW-1003">Cell membrane</keyword>
<feature type="transmembrane region" description="Helical" evidence="6">
    <location>
        <begin position="304"/>
        <end position="322"/>
    </location>
</feature>
<dbReference type="GO" id="GO:0022857">
    <property type="term" value="F:transmembrane transporter activity"/>
    <property type="evidence" value="ECO:0007669"/>
    <property type="project" value="InterPro"/>
</dbReference>
<evidence type="ECO:0000256" key="4">
    <source>
        <dbReference type="ARBA" id="ARBA00022989"/>
    </source>
</evidence>
<feature type="transmembrane region" description="Helical" evidence="6">
    <location>
        <begin position="175"/>
        <end position="206"/>
    </location>
</feature>
<feature type="transmembrane region" description="Helical" evidence="6">
    <location>
        <begin position="400"/>
        <end position="419"/>
    </location>
</feature>
<proteinExistence type="predicted"/>
<feature type="transmembrane region" description="Helical" evidence="6">
    <location>
        <begin position="243"/>
        <end position="263"/>
    </location>
</feature>
<gene>
    <name evidence="7" type="ORF">KSX_34990</name>
</gene>
<comment type="subcellular location">
    <subcellularLocation>
        <location evidence="1">Cell membrane</location>
        <topology evidence="1">Multi-pass membrane protein</topology>
    </subcellularLocation>
</comment>
<keyword evidence="4 6" id="KW-1133">Transmembrane helix</keyword>
<dbReference type="InterPro" id="IPR011701">
    <property type="entry name" value="MFS"/>
</dbReference>